<evidence type="ECO:0000313" key="1">
    <source>
        <dbReference type="EMBL" id="EHN71536.1"/>
    </source>
</evidence>
<gene>
    <name evidence="1" type="ORF">VFSR5_0160</name>
</gene>
<sequence length="428" mass="49050">MNNIEALFYELESKSIKDVVDSMVAGIFIAGFCENDKLSIFTDPFGLTPHYYSLKEGMKISPSTKDINDLEIDIKKSEILEQQGHLFFNHTKYKNIYKIIPGDVFEVVNREATYINNGFKLEDDGKNVFDVPMLVKKLINCFPDCSLSTALSAGFDSRLLFMESNTKYTYTWGQSTSLDVVNGKVLAKSKGVEHLEFAFNSNLISESTKKICSYLFDGSVKDYNPQFYENYKYVNSKSKDKNIALDGYLGDVLQRGVYMTHGGKKGELLKLFPQFSHIMLSPDSLIKSRYSKVSDNLKELILSDYYEVSKNIMELDALQRVTYFEFLYGRGLRYITTASIFMNGIFKSIAPIFASRYIFSILVRQNSSDTLNYKTFNKIWSSSPELERNLISEGFYSPSTIPVLIPYMNLYGRLVTNLNPKYFNYTKK</sequence>
<protein>
    <recommendedName>
        <fullName evidence="3">Glutamine amidotransferase type-2 domain-containing protein</fullName>
    </recommendedName>
</protein>
<accession>A0AAV3EXJ4</accession>
<evidence type="ECO:0008006" key="3">
    <source>
        <dbReference type="Google" id="ProtNLM"/>
    </source>
</evidence>
<dbReference type="AlphaFoldDB" id="A0AAV3EXJ4"/>
<reference evidence="1 2" key="1">
    <citation type="journal article" date="2012" name="J. Bacteriol.">
        <title>Draft Genome Sequence of Vibrio fischeri SR5, a Strain Isolated from the Light Organ of the Mediterranean Squid Sepiola robusta.</title>
        <authorList>
            <person name="Gyllborg M.C."/>
            <person name="Sahl J.W."/>
            <person name="Cronin D.C.III."/>
            <person name="Rasko D.A."/>
            <person name="Mandel M.J."/>
        </authorList>
    </citation>
    <scope>NUCLEOTIDE SEQUENCE [LARGE SCALE GENOMIC DNA]</scope>
    <source>
        <strain evidence="1 2">SR5</strain>
    </source>
</reference>
<dbReference type="EMBL" id="AHIH01000001">
    <property type="protein sequence ID" value="EHN71536.1"/>
    <property type="molecule type" value="Genomic_DNA"/>
</dbReference>
<dbReference type="Proteomes" id="UP000004521">
    <property type="component" value="Chromosome I"/>
</dbReference>
<dbReference type="Gene3D" id="3.60.20.10">
    <property type="entry name" value="Glutamine Phosphoribosylpyrophosphate, subunit 1, domain 1"/>
    <property type="match status" value="1"/>
</dbReference>
<comment type="caution">
    <text evidence="1">The sequence shown here is derived from an EMBL/GenBank/DDBJ whole genome shotgun (WGS) entry which is preliminary data.</text>
</comment>
<dbReference type="InterPro" id="IPR029055">
    <property type="entry name" value="Ntn_hydrolases_N"/>
</dbReference>
<proteinExistence type="predicted"/>
<dbReference type="RefSeq" id="WP_005417112.1">
    <property type="nucleotide sequence ID" value="NZ_CM001400.1"/>
</dbReference>
<evidence type="ECO:0000313" key="2">
    <source>
        <dbReference type="Proteomes" id="UP000004521"/>
    </source>
</evidence>
<name>A0AAV3EXJ4_ALIFS</name>
<organism evidence="1 2">
    <name type="scientific">Aliivibrio fischeri SR5</name>
    <dbReference type="NCBI Taxonomy" id="1088719"/>
    <lineage>
        <taxon>Bacteria</taxon>
        <taxon>Pseudomonadati</taxon>
        <taxon>Pseudomonadota</taxon>
        <taxon>Gammaproteobacteria</taxon>
        <taxon>Vibrionales</taxon>
        <taxon>Vibrionaceae</taxon>
        <taxon>Aliivibrio</taxon>
    </lineage>
</organism>